<evidence type="ECO:0000313" key="1">
    <source>
        <dbReference type="EMBL" id="MPC14829.1"/>
    </source>
</evidence>
<evidence type="ECO:0000313" key="2">
    <source>
        <dbReference type="Proteomes" id="UP000324222"/>
    </source>
</evidence>
<sequence length="63" mass="6969">MMRCHSNNSRHPTALDIHINSFTVDLTAKVCIHGRFAKISDAGRVVRHITVTLKNLTSEVAAI</sequence>
<organism evidence="1 2">
    <name type="scientific">Portunus trituberculatus</name>
    <name type="common">Swimming crab</name>
    <name type="synonym">Neptunus trituberculatus</name>
    <dbReference type="NCBI Taxonomy" id="210409"/>
    <lineage>
        <taxon>Eukaryota</taxon>
        <taxon>Metazoa</taxon>
        <taxon>Ecdysozoa</taxon>
        <taxon>Arthropoda</taxon>
        <taxon>Crustacea</taxon>
        <taxon>Multicrustacea</taxon>
        <taxon>Malacostraca</taxon>
        <taxon>Eumalacostraca</taxon>
        <taxon>Eucarida</taxon>
        <taxon>Decapoda</taxon>
        <taxon>Pleocyemata</taxon>
        <taxon>Brachyura</taxon>
        <taxon>Eubrachyura</taxon>
        <taxon>Portunoidea</taxon>
        <taxon>Portunidae</taxon>
        <taxon>Portuninae</taxon>
        <taxon>Portunus</taxon>
    </lineage>
</organism>
<protein>
    <submittedName>
        <fullName evidence="1">Uncharacterized protein</fullName>
    </submittedName>
</protein>
<proteinExistence type="predicted"/>
<keyword evidence="2" id="KW-1185">Reference proteome</keyword>
<reference evidence="1 2" key="1">
    <citation type="submission" date="2019-05" db="EMBL/GenBank/DDBJ databases">
        <title>Another draft genome of Portunus trituberculatus and its Hox gene families provides insights of decapod evolution.</title>
        <authorList>
            <person name="Jeong J.-H."/>
            <person name="Song I."/>
            <person name="Kim S."/>
            <person name="Choi T."/>
            <person name="Kim D."/>
            <person name="Ryu S."/>
            <person name="Kim W."/>
        </authorList>
    </citation>
    <scope>NUCLEOTIDE SEQUENCE [LARGE SCALE GENOMIC DNA]</scope>
    <source>
        <tissue evidence="1">Muscle</tissue>
    </source>
</reference>
<dbReference type="AlphaFoldDB" id="A0A5B7CZP2"/>
<dbReference type="EMBL" id="VSRR010000382">
    <property type="protein sequence ID" value="MPC14829.1"/>
    <property type="molecule type" value="Genomic_DNA"/>
</dbReference>
<accession>A0A5B7CZP2</accession>
<comment type="caution">
    <text evidence="1">The sequence shown here is derived from an EMBL/GenBank/DDBJ whole genome shotgun (WGS) entry which is preliminary data.</text>
</comment>
<name>A0A5B7CZP2_PORTR</name>
<dbReference type="Proteomes" id="UP000324222">
    <property type="component" value="Unassembled WGS sequence"/>
</dbReference>
<gene>
    <name evidence="1" type="ORF">E2C01_007605</name>
</gene>